<accession>A0A1B6L3P0</accession>
<protein>
    <recommendedName>
        <fullName evidence="6">AIMP2 thioredoxin-like domain-containing protein</fullName>
    </recommendedName>
</protein>
<evidence type="ECO:0000256" key="5">
    <source>
        <dbReference type="ARBA" id="ARBA00023242"/>
    </source>
</evidence>
<evidence type="ECO:0000256" key="1">
    <source>
        <dbReference type="ARBA" id="ARBA00004123"/>
    </source>
</evidence>
<evidence type="ECO:0000256" key="2">
    <source>
        <dbReference type="ARBA" id="ARBA00004514"/>
    </source>
</evidence>
<evidence type="ECO:0000256" key="3">
    <source>
        <dbReference type="ARBA" id="ARBA00022490"/>
    </source>
</evidence>
<dbReference type="GO" id="GO:0006412">
    <property type="term" value="P:translation"/>
    <property type="evidence" value="ECO:0007669"/>
    <property type="project" value="UniProtKB-KW"/>
</dbReference>
<dbReference type="InterPro" id="IPR036282">
    <property type="entry name" value="Glutathione-S-Trfase_C_sf"/>
</dbReference>
<dbReference type="Pfam" id="PF18569">
    <property type="entry name" value="Thioredoxin_16"/>
    <property type="match status" value="1"/>
</dbReference>
<feature type="domain" description="AIMP2 thioredoxin-like" evidence="6">
    <location>
        <begin position="125"/>
        <end position="212"/>
    </location>
</feature>
<keyword evidence="4" id="KW-0648">Protein biosynthesis</keyword>
<dbReference type="GO" id="GO:0005829">
    <property type="term" value="C:cytosol"/>
    <property type="evidence" value="ECO:0007669"/>
    <property type="project" value="UniProtKB-SubCell"/>
</dbReference>
<evidence type="ECO:0000313" key="7">
    <source>
        <dbReference type="EMBL" id="JAT18352.1"/>
    </source>
</evidence>
<comment type="subcellular location">
    <subcellularLocation>
        <location evidence="2">Cytoplasm</location>
        <location evidence="2">Cytosol</location>
    </subcellularLocation>
    <subcellularLocation>
        <location evidence="1">Nucleus</location>
    </subcellularLocation>
</comment>
<dbReference type="InterPro" id="IPR041503">
    <property type="entry name" value="AIMP2_thioredoxin"/>
</dbReference>
<dbReference type="PANTHER" id="PTHR13438">
    <property type="entry name" value="AMINOACYL TRNA SYNTHASE COMPLEX-INTERACTING MULTIFUNCTIONAL PROTEIN"/>
    <property type="match status" value="1"/>
</dbReference>
<keyword evidence="3" id="KW-0963">Cytoplasm</keyword>
<dbReference type="AlphaFoldDB" id="A0A1B6L3P0"/>
<sequence>MKMNGPVSMYELKPVVHFHGAMDLTNTMYKMKNIYNTNISSTEENITNALPNVLEQVNKLLKNSPVDVEEIKRRQEAILKQLTLLKEQMLVLREELGKKNSSSVSKKEGPSFAATIAKEIAWDGVIKEVVLHANPDSPPYSLLAVNLLWPEVLRLQVTCHSHSSVQTLSPHLAAFSALAATPNPNLQMRLIWKQMGRDCELVISPLSHCPIRGEVNLLRYLYRTVSSAHDLLDDIKLDSTLDICHQLAHARTLRDKQLQVRALNARLGKSTWLGGEVMGVADLAAWSALRSVSKVELSQNMSKWQSRCCAVIGVEAA</sequence>
<evidence type="ECO:0000256" key="4">
    <source>
        <dbReference type="ARBA" id="ARBA00022917"/>
    </source>
</evidence>
<dbReference type="SUPFAM" id="SSF47616">
    <property type="entry name" value="GST C-terminal domain-like"/>
    <property type="match status" value="1"/>
</dbReference>
<evidence type="ECO:0000259" key="6">
    <source>
        <dbReference type="Pfam" id="PF18569"/>
    </source>
</evidence>
<reference evidence="7" key="1">
    <citation type="submission" date="2015-11" db="EMBL/GenBank/DDBJ databases">
        <title>De novo transcriptome assembly of four potential Pierce s Disease insect vectors from Arizona vineyards.</title>
        <authorList>
            <person name="Tassone E.E."/>
        </authorList>
    </citation>
    <scope>NUCLEOTIDE SEQUENCE</scope>
</reference>
<keyword evidence="5" id="KW-0539">Nucleus</keyword>
<organism evidence="7">
    <name type="scientific">Graphocephala atropunctata</name>
    <dbReference type="NCBI Taxonomy" id="36148"/>
    <lineage>
        <taxon>Eukaryota</taxon>
        <taxon>Metazoa</taxon>
        <taxon>Ecdysozoa</taxon>
        <taxon>Arthropoda</taxon>
        <taxon>Hexapoda</taxon>
        <taxon>Insecta</taxon>
        <taxon>Pterygota</taxon>
        <taxon>Neoptera</taxon>
        <taxon>Paraneoptera</taxon>
        <taxon>Hemiptera</taxon>
        <taxon>Auchenorrhyncha</taxon>
        <taxon>Membracoidea</taxon>
        <taxon>Cicadellidae</taxon>
        <taxon>Cicadellinae</taxon>
        <taxon>Cicadellini</taxon>
        <taxon>Graphocephala</taxon>
    </lineage>
</organism>
<dbReference type="GO" id="GO:0005634">
    <property type="term" value="C:nucleus"/>
    <property type="evidence" value="ECO:0007669"/>
    <property type="project" value="UniProtKB-SubCell"/>
</dbReference>
<dbReference type="PANTHER" id="PTHR13438:SF2">
    <property type="entry name" value="AMINOACYL TRNA SYNTHASE COMPLEX-INTERACTING MULTIFUNCTIONAL PROTEIN 2"/>
    <property type="match status" value="1"/>
</dbReference>
<proteinExistence type="predicted"/>
<name>A0A1B6L3P0_9HEMI</name>
<dbReference type="Gene3D" id="1.20.1050.130">
    <property type="match status" value="1"/>
</dbReference>
<gene>
    <name evidence="7" type="ORF">g.23229</name>
</gene>
<dbReference type="GO" id="GO:0017101">
    <property type="term" value="C:aminoacyl-tRNA synthetase multienzyme complex"/>
    <property type="evidence" value="ECO:0007669"/>
    <property type="project" value="InterPro"/>
</dbReference>
<dbReference type="EMBL" id="GEBQ01021625">
    <property type="protein sequence ID" value="JAT18352.1"/>
    <property type="molecule type" value="Transcribed_RNA"/>
</dbReference>
<dbReference type="InterPro" id="IPR042360">
    <property type="entry name" value="AIMP2"/>
</dbReference>